<keyword evidence="4 9" id="KW-0645">Protease</keyword>
<organism evidence="12 13">
    <name type="scientific">Cardiocondyla obscurior</name>
    <dbReference type="NCBI Taxonomy" id="286306"/>
    <lineage>
        <taxon>Eukaryota</taxon>
        <taxon>Metazoa</taxon>
        <taxon>Ecdysozoa</taxon>
        <taxon>Arthropoda</taxon>
        <taxon>Hexapoda</taxon>
        <taxon>Insecta</taxon>
        <taxon>Pterygota</taxon>
        <taxon>Neoptera</taxon>
        <taxon>Endopterygota</taxon>
        <taxon>Hymenoptera</taxon>
        <taxon>Apocrita</taxon>
        <taxon>Aculeata</taxon>
        <taxon>Formicoidea</taxon>
        <taxon>Formicidae</taxon>
        <taxon>Myrmicinae</taxon>
        <taxon>Cardiocondyla</taxon>
    </lineage>
</organism>
<dbReference type="FunFam" id="2.40.10.10:FF:000047">
    <property type="entry name" value="Trypsin eta"/>
    <property type="match status" value="1"/>
</dbReference>
<dbReference type="InterPro" id="IPR001254">
    <property type="entry name" value="Trypsin_dom"/>
</dbReference>
<keyword evidence="5 9" id="KW-0378">Hydrolase</keyword>
<comment type="subcellular location">
    <subcellularLocation>
        <location evidence="1">Secreted</location>
        <location evidence="1">Extracellular space</location>
    </subcellularLocation>
</comment>
<dbReference type="SMART" id="SM00020">
    <property type="entry name" value="Tryp_SPc"/>
    <property type="match status" value="1"/>
</dbReference>
<dbReference type="SUPFAM" id="SSF50494">
    <property type="entry name" value="Trypsin-like serine proteases"/>
    <property type="match status" value="1"/>
</dbReference>
<evidence type="ECO:0000313" key="12">
    <source>
        <dbReference type="EMBL" id="KAL0124388.1"/>
    </source>
</evidence>
<feature type="signal peptide" evidence="10">
    <location>
        <begin position="1"/>
        <end position="18"/>
    </location>
</feature>
<gene>
    <name evidence="12" type="ORF">PUN28_006310</name>
</gene>
<dbReference type="EC" id="3.4.21.1" evidence="8"/>
<dbReference type="InterPro" id="IPR050430">
    <property type="entry name" value="Peptidase_S1"/>
</dbReference>
<evidence type="ECO:0000256" key="8">
    <source>
        <dbReference type="ARBA" id="ARBA00044036"/>
    </source>
</evidence>
<proteinExistence type="inferred from homology"/>
<dbReference type="PRINTS" id="PR00722">
    <property type="entry name" value="CHYMOTRYPSIN"/>
</dbReference>
<comment type="caution">
    <text evidence="12">The sequence shown here is derived from an EMBL/GenBank/DDBJ whole genome shotgun (WGS) entry which is preliminary data.</text>
</comment>
<dbReference type="InterPro" id="IPR009003">
    <property type="entry name" value="Peptidase_S1_PA"/>
</dbReference>
<keyword evidence="7" id="KW-1015">Disulfide bond</keyword>
<evidence type="ECO:0000256" key="6">
    <source>
        <dbReference type="ARBA" id="ARBA00022825"/>
    </source>
</evidence>
<dbReference type="Proteomes" id="UP001430953">
    <property type="component" value="Unassembled WGS sequence"/>
</dbReference>
<protein>
    <recommendedName>
        <fullName evidence="8">chymotrypsin</fullName>
        <ecNumber evidence="8">3.4.21.1</ecNumber>
    </recommendedName>
</protein>
<dbReference type="Gene3D" id="2.40.10.10">
    <property type="entry name" value="Trypsin-like serine proteases"/>
    <property type="match status" value="2"/>
</dbReference>
<dbReference type="Pfam" id="PF00089">
    <property type="entry name" value="Trypsin"/>
    <property type="match status" value="1"/>
</dbReference>
<evidence type="ECO:0000256" key="4">
    <source>
        <dbReference type="ARBA" id="ARBA00022670"/>
    </source>
</evidence>
<evidence type="ECO:0000256" key="9">
    <source>
        <dbReference type="RuleBase" id="RU363034"/>
    </source>
</evidence>
<dbReference type="EMBL" id="JADYXP020000005">
    <property type="protein sequence ID" value="KAL0124388.1"/>
    <property type="molecule type" value="Genomic_DNA"/>
</dbReference>
<feature type="domain" description="Peptidase S1" evidence="11">
    <location>
        <begin position="24"/>
        <end position="245"/>
    </location>
</feature>
<dbReference type="InterPro" id="IPR018114">
    <property type="entry name" value="TRYPSIN_HIS"/>
</dbReference>
<keyword evidence="13" id="KW-1185">Reference proteome</keyword>
<dbReference type="PROSITE" id="PS50240">
    <property type="entry name" value="TRYPSIN_DOM"/>
    <property type="match status" value="1"/>
</dbReference>
<comment type="similarity">
    <text evidence="2">Belongs to the peptidase S1 family.</text>
</comment>
<dbReference type="PANTHER" id="PTHR24276:SF98">
    <property type="entry name" value="FI18310P1-RELATED"/>
    <property type="match status" value="1"/>
</dbReference>
<dbReference type="GO" id="GO:0004252">
    <property type="term" value="F:serine-type endopeptidase activity"/>
    <property type="evidence" value="ECO:0007669"/>
    <property type="project" value="UniProtKB-EC"/>
</dbReference>
<evidence type="ECO:0000256" key="3">
    <source>
        <dbReference type="ARBA" id="ARBA00022525"/>
    </source>
</evidence>
<dbReference type="InterPro" id="IPR001314">
    <property type="entry name" value="Peptidase_S1A"/>
</dbReference>
<feature type="chain" id="PRO_5043419037" description="chymotrypsin" evidence="10">
    <location>
        <begin position="19"/>
        <end position="246"/>
    </location>
</feature>
<evidence type="ECO:0000256" key="7">
    <source>
        <dbReference type="ARBA" id="ARBA00023157"/>
    </source>
</evidence>
<reference evidence="12 13" key="1">
    <citation type="submission" date="2023-03" db="EMBL/GenBank/DDBJ databases">
        <title>High recombination rates correlate with genetic variation in Cardiocondyla obscurior ants.</title>
        <authorList>
            <person name="Errbii M."/>
        </authorList>
    </citation>
    <scope>NUCLEOTIDE SEQUENCE [LARGE SCALE GENOMIC DNA]</scope>
    <source>
        <strain evidence="12">Alpha-2009</strain>
        <tissue evidence="12">Whole body</tissue>
    </source>
</reference>
<keyword evidence="6 9" id="KW-0720">Serine protease</keyword>
<dbReference type="AlphaFoldDB" id="A0AAW2G9Q6"/>
<evidence type="ECO:0000313" key="13">
    <source>
        <dbReference type="Proteomes" id="UP001430953"/>
    </source>
</evidence>
<dbReference type="PROSITE" id="PS00134">
    <property type="entry name" value="TRYPSIN_HIS"/>
    <property type="match status" value="1"/>
</dbReference>
<dbReference type="PANTHER" id="PTHR24276">
    <property type="entry name" value="POLYSERASE-RELATED"/>
    <property type="match status" value="1"/>
</dbReference>
<dbReference type="InterPro" id="IPR043504">
    <property type="entry name" value="Peptidase_S1_PA_chymotrypsin"/>
</dbReference>
<accession>A0AAW2G9Q6</accession>
<sequence length="246" mass="26577">MRVLTCFVLISLAYVAQGAPPPRIVGGKDAPVGKYPYQISLKYYGSHRCGGSILDNRNVLTAAHCVDGLENSVNNLKVHAGTNYLNETGEVYDVASVSVNKNYDDYYLVNDVALVHLKSPIVYNTLVQPINLTTNDKDLEGKPCTLSGWGTTRLGGSTPNNLQEIELIVYPQKKCEAAQWRVKDSHICTLTKEGEGACHGDSGGPLVANGAQIGIVSFGSPCAIGYPDVYTRVSSFVPWINANLKK</sequence>
<keyword evidence="10" id="KW-0732">Signal</keyword>
<evidence type="ECO:0000256" key="5">
    <source>
        <dbReference type="ARBA" id="ARBA00022801"/>
    </source>
</evidence>
<dbReference type="GO" id="GO:0005576">
    <property type="term" value="C:extracellular region"/>
    <property type="evidence" value="ECO:0007669"/>
    <property type="project" value="UniProtKB-SubCell"/>
</dbReference>
<dbReference type="InterPro" id="IPR033116">
    <property type="entry name" value="TRYPSIN_SER"/>
</dbReference>
<keyword evidence="3" id="KW-0964">Secreted</keyword>
<dbReference type="CDD" id="cd00190">
    <property type="entry name" value="Tryp_SPc"/>
    <property type="match status" value="1"/>
</dbReference>
<evidence type="ECO:0000259" key="11">
    <source>
        <dbReference type="PROSITE" id="PS50240"/>
    </source>
</evidence>
<evidence type="ECO:0000256" key="2">
    <source>
        <dbReference type="ARBA" id="ARBA00007664"/>
    </source>
</evidence>
<evidence type="ECO:0000256" key="10">
    <source>
        <dbReference type="SAM" id="SignalP"/>
    </source>
</evidence>
<evidence type="ECO:0000256" key="1">
    <source>
        <dbReference type="ARBA" id="ARBA00004239"/>
    </source>
</evidence>
<name>A0AAW2G9Q6_9HYME</name>
<dbReference type="PROSITE" id="PS00135">
    <property type="entry name" value="TRYPSIN_SER"/>
    <property type="match status" value="1"/>
</dbReference>
<dbReference type="GO" id="GO:0016485">
    <property type="term" value="P:protein processing"/>
    <property type="evidence" value="ECO:0007669"/>
    <property type="project" value="UniProtKB-ARBA"/>
</dbReference>